<feature type="compositionally biased region" description="Basic residues" evidence="1">
    <location>
        <begin position="89"/>
        <end position="111"/>
    </location>
</feature>
<gene>
    <name evidence="2" type="ORF">AVDCRST_MAG50-2223</name>
</gene>
<protein>
    <submittedName>
        <fullName evidence="2">Uncharacterized protein</fullName>
    </submittedName>
</protein>
<proteinExistence type="predicted"/>
<name>A0A6J4IF72_9ACTN</name>
<reference evidence="2" key="1">
    <citation type="submission" date="2020-02" db="EMBL/GenBank/DDBJ databases">
        <authorList>
            <person name="Meier V. D."/>
        </authorList>
    </citation>
    <scope>NUCLEOTIDE SEQUENCE</scope>
    <source>
        <strain evidence="2">AVDCRST_MAG50</strain>
    </source>
</reference>
<feature type="region of interest" description="Disordered" evidence="1">
    <location>
        <begin position="1"/>
        <end position="154"/>
    </location>
</feature>
<accession>A0A6J4IF72</accession>
<evidence type="ECO:0000256" key="1">
    <source>
        <dbReference type="SAM" id="MobiDB-lite"/>
    </source>
</evidence>
<feature type="compositionally biased region" description="Low complexity" evidence="1">
    <location>
        <begin position="8"/>
        <end position="21"/>
    </location>
</feature>
<feature type="compositionally biased region" description="Basic residues" evidence="1">
    <location>
        <begin position="65"/>
        <end position="74"/>
    </location>
</feature>
<feature type="non-terminal residue" evidence="2">
    <location>
        <position position="154"/>
    </location>
</feature>
<feature type="non-terminal residue" evidence="2">
    <location>
        <position position="1"/>
    </location>
</feature>
<sequence length="154" mass="16051">GPLDPSRPVRAPAARAGRAVGQLPVLAGADVLPQHRRAPARGDPHGLRPHPPPVPGRAAAAGRGGPRRRHRHADRHGGGAGGGQPVRRGAPHAHPHHERAVPRRGGRRGRGGRGLDHAPGPLDGVLPGRGADRLRRPGGHRRAGLQRPPQRGPL</sequence>
<dbReference type="AlphaFoldDB" id="A0A6J4IF72"/>
<evidence type="ECO:0000313" key="2">
    <source>
        <dbReference type="EMBL" id="CAA9250787.1"/>
    </source>
</evidence>
<organism evidence="2">
    <name type="scientific">uncultured Acidimicrobiales bacterium</name>
    <dbReference type="NCBI Taxonomy" id="310071"/>
    <lineage>
        <taxon>Bacteria</taxon>
        <taxon>Bacillati</taxon>
        <taxon>Actinomycetota</taxon>
        <taxon>Acidimicrobiia</taxon>
        <taxon>Acidimicrobiales</taxon>
        <taxon>environmental samples</taxon>
    </lineage>
</organism>
<dbReference type="EMBL" id="CADCTF010000108">
    <property type="protein sequence ID" value="CAA9250787.1"/>
    <property type="molecule type" value="Genomic_DNA"/>
</dbReference>